<geneLocation type="plasmid" evidence="1 2">
    <name>pRK1</name>
</geneLocation>
<dbReference type="Proteomes" id="UP000008525">
    <property type="component" value="Plasmid pRK1"/>
</dbReference>
<dbReference type="AlphaFoldDB" id="E0J3D5"/>
<evidence type="ECO:0000313" key="1">
    <source>
        <dbReference type="EMBL" id="ADT78115.1"/>
    </source>
</evidence>
<sequence>MPITLNLIMVLFLFILSDKTEKIKMKITRHYKSLLSAIISVALFYSAAAHADILDLHARKLWQHDYVRLPELVEDVCNAYKKKYGQDLTGHYLEVLKPCIVCFRADIDYEKGALEAALSYAYTSVRELPPDSGAVFGIDRHGKSVSVDEIVNVEFI</sequence>
<evidence type="ECO:0000313" key="2">
    <source>
        <dbReference type="Proteomes" id="UP000008525"/>
    </source>
</evidence>
<reference evidence="1 2" key="1">
    <citation type="journal article" date="2011" name="BMC Genomics">
        <title>The genome sequence of E. coli W (ATCC 9637): comparative genome analysis and an improved genome-scale reconstruction of E. coli.</title>
        <authorList>
            <person name="Archer C.T."/>
            <person name="Kim J.F."/>
            <person name="Jeong H."/>
            <person name="Park J.H."/>
            <person name="Vickers C.E."/>
            <person name="Lee S.Y."/>
            <person name="Nielsen L.K."/>
        </authorList>
    </citation>
    <scope>NUCLEOTIDE SEQUENCE [LARGE SCALE GENOMIC DNA]</scope>
    <source>
        <strain evidence="2">ATCC 9637 / CCM 2024 / DSM 1116 / LMG 11080 / NBRC 13500 / NCIMB 8666 / NRRL B-766 / W</strain>
        <plasmid evidence="2">pRK1</plasmid>
    </source>
</reference>
<name>E0J3D5_ECOLW</name>
<dbReference type="EMBL" id="CP002186">
    <property type="protein sequence ID" value="ADT78115.1"/>
    <property type="molecule type" value="Genomic_DNA"/>
</dbReference>
<organism evidence="1 2">
    <name type="scientific">Escherichia coli (strain ATCC 9637 / CCM 2024 / DSM 1116 / LMG 11080 / NBRC 13500 / NCIMB 8666 / NRRL B-766 / W)</name>
    <dbReference type="NCBI Taxonomy" id="566546"/>
    <lineage>
        <taxon>Bacteria</taxon>
        <taxon>Pseudomonadati</taxon>
        <taxon>Pseudomonadota</taxon>
        <taxon>Gammaproteobacteria</taxon>
        <taxon>Enterobacterales</taxon>
        <taxon>Enterobacteriaceae</taxon>
        <taxon>Escherichia</taxon>
    </lineage>
</organism>
<accession>E0J3D5</accession>
<gene>
    <name evidence="1" type="ordered locus">ECW_P1m0087</name>
</gene>
<dbReference type="PATRIC" id="fig|566546.30.peg.4914"/>
<dbReference type="KEGG" id="ell:WFL_23795"/>
<protein>
    <submittedName>
        <fullName evidence="1">Uncharacterized protein</fullName>
    </submittedName>
</protein>
<keyword evidence="1" id="KW-0614">Plasmid</keyword>
<dbReference type="KEGG" id="elw:ECW_P1m0087"/>
<proteinExistence type="predicted"/>